<evidence type="ECO:0008006" key="6">
    <source>
        <dbReference type="Google" id="ProtNLM"/>
    </source>
</evidence>
<dbReference type="AlphaFoldDB" id="A0AAV8PVV1"/>
<evidence type="ECO:0000256" key="3">
    <source>
        <dbReference type="SAM" id="MobiDB-lite"/>
    </source>
</evidence>
<evidence type="ECO:0000256" key="2">
    <source>
        <dbReference type="ARBA" id="ARBA00022701"/>
    </source>
</evidence>
<reference evidence="4 5" key="1">
    <citation type="submission" date="2022-12" db="EMBL/GenBank/DDBJ databases">
        <title>Chromosome-scale assembly of the Ensete ventricosum genome.</title>
        <authorList>
            <person name="Dussert Y."/>
            <person name="Stocks J."/>
            <person name="Wendawek A."/>
            <person name="Woldeyes F."/>
            <person name="Nichols R.A."/>
            <person name="Borrell J.S."/>
        </authorList>
    </citation>
    <scope>NUCLEOTIDE SEQUENCE [LARGE SCALE GENOMIC DNA]</scope>
    <source>
        <strain evidence="5">cv. Maze</strain>
        <tissue evidence="4">Seeds</tissue>
    </source>
</reference>
<dbReference type="GO" id="GO:0005874">
    <property type="term" value="C:microtubule"/>
    <property type="evidence" value="ECO:0007669"/>
    <property type="project" value="UniProtKB-KW"/>
</dbReference>
<feature type="region of interest" description="Disordered" evidence="3">
    <location>
        <begin position="501"/>
        <end position="530"/>
    </location>
</feature>
<dbReference type="GO" id="GO:0000226">
    <property type="term" value="P:microtubule cytoskeleton organization"/>
    <property type="evidence" value="ECO:0007669"/>
    <property type="project" value="InterPro"/>
</dbReference>
<dbReference type="InterPro" id="IPR007145">
    <property type="entry name" value="MAP65_Ase1_PRC1"/>
</dbReference>
<name>A0AAV8PVV1_ENSVE</name>
<organism evidence="4 5">
    <name type="scientific">Ensete ventricosum</name>
    <name type="common">Abyssinian banana</name>
    <name type="synonym">Musa ensete</name>
    <dbReference type="NCBI Taxonomy" id="4639"/>
    <lineage>
        <taxon>Eukaryota</taxon>
        <taxon>Viridiplantae</taxon>
        <taxon>Streptophyta</taxon>
        <taxon>Embryophyta</taxon>
        <taxon>Tracheophyta</taxon>
        <taxon>Spermatophyta</taxon>
        <taxon>Magnoliopsida</taxon>
        <taxon>Liliopsida</taxon>
        <taxon>Zingiberales</taxon>
        <taxon>Musaceae</taxon>
        <taxon>Ensete</taxon>
    </lineage>
</organism>
<proteinExistence type="inferred from homology"/>
<dbReference type="PANTHER" id="PTHR19321:SF0">
    <property type="entry name" value="65-KDA MICROTUBULE-ASSOCIATED PROTEIN 6"/>
    <property type="match status" value="1"/>
</dbReference>
<comment type="similarity">
    <text evidence="1">Belongs to the MAP65/ASE1 family.</text>
</comment>
<evidence type="ECO:0000256" key="1">
    <source>
        <dbReference type="ARBA" id="ARBA00006187"/>
    </source>
</evidence>
<sequence length="636" mass="72605">MAVETGIRTSVCMGSKCGALLRELEQIWTEVGESKEDKDLMLVELERECIQVYRGKVEEAGSDRAHLHRSLAEKEAEVTALMSALGEQSLQLKMEKRLSLKEQLASVNPILEDLRKKKEERLKQFADIKSQIEKINVEILGSCNQDHSTANPVKIEEDDLSIRKLTEYQSQLRILQKEKSDRLHKVLESVNEMHSLCEHLEVDFRKTVDTVDPSLHDTGGGDSPNISDTTLEGLSQAILKLKTEKKIRTQKLLEAVESLLELWNLMDTPVEERKYFGEVTCILGLPEHDIGCFGLLSLDTIKQMEAEVERLTNLKARRMKELVLRKRMELEEICRTAHIEPDMSTASERIGALIDSGIIDPSDLLTKIEMQIVKAREESMIRKEIMERVDKWLAACEEENWLEDYDQDENKYSAGRGAHLNLKRAEKARAIVTKIPDTVDKLMNKISLWEKERNMPFLYDGVPLVSLLEEYKVIMLKKEELKRRYRDQKKLQNLLLTGKETVYGSKPSPKRTNNSNRRTNENGFMTPTPWRLSADGATPDLLMQCSYSGHSNGCFKEIRRLSTTSLNLIPISKDDRVSSFTSVTSSETGSPPLNQLSGLNRLISPFRIPPPSLTSKRTLDPRARSPSRYPSGWLRW</sequence>
<dbReference type="PANTHER" id="PTHR19321">
    <property type="entry name" value="PROTEIN REGULATOR OF CYTOKINESIS 1 PRC1-RELATED"/>
    <property type="match status" value="1"/>
</dbReference>
<dbReference type="Pfam" id="PF03999">
    <property type="entry name" value="MAP65_ASE1"/>
    <property type="match status" value="1"/>
</dbReference>
<evidence type="ECO:0000313" key="5">
    <source>
        <dbReference type="Proteomes" id="UP001222027"/>
    </source>
</evidence>
<dbReference type="EMBL" id="JAQQAF010000008">
    <property type="protein sequence ID" value="KAJ8464246.1"/>
    <property type="molecule type" value="Genomic_DNA"/>
</dbReference>
<dbReference type="GO" id="GO:0005737">
    <property type="term" value="C:cytoplasm"/>
    <property type="evidence" value="ECO:0007669"/>
    <property type="project" value="TreeGrafter"/>
</dbReference>
<protein>
    <recommendedName>
        <fullName evidence="6">65-kDa microtubule-associated protein 6</fullName>
    </recommendedName>
</protein>
<dbReference type="Proteomes" id="UP001222027">
    <property type="component" value="Unassembled WGS sequence"/>
</dbReference>
<dbReference type="Gene3D" id="1.20.58.1520">
    <property type="match status" value="1"/>
</dbReference>
<feature type="region of interest" description="Disordered" evidence="3">
    <location>
        <begin position="607"/>
        <end position="636"/>
    </location>
</feature>
<evidence type="ECO:0000313" key="4">
    <source>
        <dbReference type="EMBL" id="KAJ8464246.1"/>
    </source>
</evidence>
<comment type="caution">
    <text evidence="4">The sequence shown here is derived from an EMBL/GenBank/DDBJ whole genome shotgun (WGS) entry which is preliminary data.</text>
</comment>
<keyword evidence="5" id="KW-1185">Reference proteome</keyword>
<keyword evidence="2" id="KW-0493">Microtubule</keyword>
<dbReference type="GO" id="GO:0008017">
    <property type="term" value="F:microtubule binding"/>
    <property type="evidence" value="ECO:0007669"/>
    <property type="project" value="InterPro"/>
</dbReference>
<gene>
    <name evidence="4" type="ORF">OPV22_026798</name>
</gene>
<dbReference type="GO" id="GO:0005819">
    <property type="term" value="C:spindle"/>
    <property type="evidence" value="ECO:0007669"/>
    <property type="project" value="TreeGrafter"/>
</dbReference>
<accession>A0AAV8PVV1</accession>